<dbReference type="SUPFAM" id="SSF51215">
    <property type="entry name" value="Regulatory protein AraC"/>
    <property type="match status" value="1"/>
</dbReference>
<comment type="caution">
    <text evidence="5">The sequence shown here is derived from an EMBL/GenBank/DDBJ whole genome shotgun (WGS) entry which is preliminary data.</text>
</comment>
<evidence type="ECO:0000259" key="4">
    <source>
        <dbReference type="PROSITE" id="PS01124"/>
    </source>
</evidence>
<proteinExistence type="predicted"/>
<dbReference type="Pfam" id="PF12833">
    <property type="entry name" value="HTH_18"/>
    <property type="match status" value="1"/>
</dbReference>
<reference evidence="5 6" key="1">
    <citation type="submission" date="2019-03" db="EMBL/GenBank/DDBJ databases">
        <title>Genomic Encyclopedia of Archaeal and Bacterial Type Strains, Phase II (KMG-II): from individual species to whole genera.</title>
        <authorList>
            <person name="Goeker M."/>
        </authorList>
    </citation>
    <scope>NUCLEOTIDE SEQUENCE [LARGE SCALE GENOMIC DNA]</scope>
    <source>
        <strain evidence="5 6">DSM 45499</strain>
    </source>
</reference>
<dbReference type="RefSeq" id="WP_208297353.1">
    <property type="nucleotide sequence ID" value="NZ_SOCP01000001.1"/>
</dbReference>
<evidence type="ECO:0000256" key="2">
    <source>
        <dbReference type="ARBA" id="ARBA00023125"/>
    </source>
</evidence>
<protein>
    <submittedName>
        <fullName evidence="5">AraC-like DNA-binding protein</fullName>
    </submittedName>
</protein>
<keyword evidence="1" id="KW-0805">Transcription regulation</keyword>
<dbReference type="GO" id="GO:0003700">
    <property type="term" value="F:DNA-binding transcription factor activity"/>
    <property type="evidence" value="ECO:0007669"/>
    <property type="project" value="InterPro"/>
</dbReference>
<dbReference type="GO" id="GO:0043565">
    <property type="term" value="F:sequence-specific DNA binding"/>
    <property type="evidence" value="ECO:0007669"/>
    <property type="project" value="InterPro"/>
</dbReference>
<dbReference type="Pfam" id="PF02311">
    <property type="entry name" value="AraC_binding"/>
    <property type="match status" value="1"/>
</dbReference>
<dbReference type="Gene3D" id="2.60.120.10">
    <property type="entry name" value="Jelly Rolls"/>
    <property type="match status" value="1"/>
</dbReference>
<evidence type="ECO:0000256" key="3">
    <source>
        <dbReference type="ARBA" id="ARBA00023163"/>
    </source>
</evidence>
<gene>
    <name evidence="5" type="ORF">CLV71_101625</name>
</gene>
<evidence type="ECO:0000313" key="6">
    <source>
        <dbReference type="Proteomes" id="UP000294927"/>
    </source>
</evidence>
<dbReference type="Proteomes" id="UP000294927">
    <property type="component" value="Unassembled WGS sequence"/>
</dbReference>
<feature type="domain" description="HTH araC/xylS-type" evidence="4">
    <location>
        <begin position="167"/>
        <end position="264"/>
    </location>
</feature>
<name>A0A4R7W5A7_9PSEU</name>
<dbReference type="PROSITE" id="PS01124">
    <property type="entry name" value="HTH_ARAC_FAMILY_2"/>
    <property type="match status" value="1"/>
</dbReference>
<dbReference type="AlphaFoldDB" id="A0A4R7W5A7"/>
<dbReference type="PANTHER" id="PTHR46796:SF2">
    <property type="entry name" value="TRANSCRIPTIONAL REGULATORY PROTEIN"/>
    <property type="match status" value="1"/>
</dbReference>
<dbReference type="SUPFAM" id="SSF46689">
    <property type="entry name" value="Homeodomain-like"/>
    <property type="match status" value="2"/>
</dbReference>
<dbReference type="InterPro" id="IPR037923">
    <property type="entry name" value="HTH-like"/>
</dbReference>
<dbReference type="EMBL" id="SOCP01000001">
    <property type="protein sequence ID" value="TDV57752.1"/>
    <property type="molecule type" value="Genomic_DNA"/>
</dbReference>
<dbReference type="PANTHER" id="PTHR46796">
    <property type="entry name" value="HTH-TYPE TRANSCRIPTIONAL ACTIVATOR RHAS-RELATED"/>
    <property type="match status" value="1"/>
</dbReference>
<dbReference type="InterPro" id="IPR003313">
    <property type="entry name" value="AraC-bd"/>
</dbReference>
<dbReference type="Gene3D" id="1.10.10.60">
    <property type="entry name" value="Homeodomain-like"/>
    <property type="match status" value="2"/>
</dbReference>
<organism evidence="5 6">
    <name type="scientific">Actinophytocola oryzae</name>
    <dbReference type="NCBI Taxonomy" id="502181"/>
    <lineage>
        <taxon>Bacteria</taxon>
        <taxon>Bacillati</taxon>
        <taxon>Actinomycetota</taxon>
        <taxon>Actinomycetes</taxon>
        <taxon>Pseudonocardiales</taxon>
        <taxon>Pseudonocardiaceae</taxon>
    </lineage>
</organism>
<sequence>MEWEDVAHYWRHPAVSGVDLMRARFVRHGFTRHTHETFALGVVRAGTEDLWVGGARHLVSAGGVVLLNPEEVHTGGPVDDVGWAYRVFYPSVEVVAAATGCPDPWFTRPIVADPEAAAVIGQAHLAAESADRLASETLLTTALSLLWQGYGGGRRVVEPSGGTREVAAVRDLLQARLVDPPSLGELAATVGTSRFALLRAFRARYGLPPHAYLNQLRVRRARVLLDDGVPAAEVAVAVGFADQSHLSRHFRRLVGLTPGRYQRNNVQARGPAGP</sequence>
<dbReference type="InterPro" id="IPR014710">
    <property type="entry name" value="RmlC-like_jellyroll"/>
</dbReference>
<evidence type="ECO:0000256" key="1">
    <source>
        <dbReference type="ARBA" id="ARBA00023015"/>
    </source>
</evidence>
<dbReference type="InterPro" id="IPR009057">
    <property type="entry name" value="Homeodomain-like_sf"/>
</dbReference>
<keyword evidence="3" id="KW-0804">Transcription</keyword>
<dbReference type="SMART" id="SM00342">
    <property type="entry name" value="HTH_ARAC"/>
    <property type="match status" value="1"/>
</dbReference>
<keyword evidence="2 5" id="KW-0238">DNA-binding</keyword>
<evidence type="ECO:0000313" key="5">
    <source>
        <dbReference type="EMBL" id="TDV57752.1"/>
    </source>
</evidence>
<keyword evidence="6" id="KW-1185">Reference proteome</keyword>
<dbReference type="InterPro" id="IPR050204">
    <property type="entry name" value="AraC_XylS_family_regulators"/>
</dbReference>
<accession>A0A4R7W5A7</accession>
<dbReference type="InterPro" id="IPR018060">
    <property type="entry name" value="HTH_AraC"/>
</dbReference>